<accession>M0M6W2</accession>
<comment type="caution">
    <text evidence="5">The sequence shown here is derived from an EMBL/GenBank/DDBJ whole genome shotgun (WGS) entry which is preliminary data.</text>
</comment>
<dbReference type="RefSeq" id="WP_007690237.1">
    <property type="nucleotide sequence ID" value="NZ_AJRK01000419.1"/>
</dbReference>
<evidence type="ECO:0000256" key="1">
    <source>
        <dbReference type="ARBA" id="ARBA00023015"/>
    </source>
</evidence>
<feature type="domain" description="HTH bat-type" evidence="3">
    <location>
        <begin position="156"/>
        <end position="208"/>
    </location>
</feature>
<dbReference type="PATRIC" id="fig|1132509.6.peg.406"/>
<evidence type="ECO:0000313" key="5">
    <source>
        <dbReference type="EMBL" id="EMA41532.1"/>
    </source>
</evidence>
<dbReference type="eggNOG" id="arCOG02276">
    <property type="taxonomic scope" value="Archaea"/>
</dbReference>
<dbReference type="AlphaFoldDB" id="M0M6W2"/>
<dbReference type="InterPro" id="IPR007050">
    <property type="entry name" value="HTH_bacterioopsin"/>
</dbReference>
<feature type="domain" description="Bacterioopsin transcriptional activator GAF and HTH associated" evidence="4">
    <location>
        <begin position="9"/>
        <end position="146"/>
    </location>
</feature>
<gene>
    <name evidence="5" type="ORF">C447_01720</name>
</gene>
<evidence type="ECO:0000259" key="4">
    <source>
        <dbReference type="Pfam" id="PF15915"/>
    </source>
</evidence>
<evidence type="ECO:0000313" key="6">
    <source>
        <dbReference type="Proteomes" id="UP000011566"/>
    </source>
</evidence>
<proteinExistence type="predicted"/>
<dbReference type="Proteomes" id="UP000011566">
    <property type="component" value="Unassembled WGS sequence"/>
</dbReference>
<reference evidence="5 6" key="1">
    <citation type="journal article" date="2014" name="PLoS Genet.">
        <title>Phylogenetically driven sequencing of extremely halophilic archaea reveals strategies for static and dynamic osmo-response.</title>
        <authorList>
            <person name="Becker E.A."/>
            <person name="Seitzer P.M."/>
            <person name="Tritt A."/>
            <person name="Larsen D."/>
            <person name="Krusor M."/>
            <person name="Yao A.I."/>
            <person name="Wu D."/>
            <person name="Madern D."/>
            <person name="Eisen J.A."/>
            <person name="Darling A.E."/>
            <person name="Facciotti M.T."/>
        </authorList>
    </citation>
    <scope>NUCLEOTIDE SEQUENCE [LARGE SCALE GENOMIC DNA]</scope>
    <source>
        <strain evidence="5 6">100A6</strain>
    </source>
</reference>
<organism evidence="5 6">
    <name type="scientific">Halococcus hamelinensis 100A6</name>
    <dbReference type="NCBI Taxonomy" id="1132509"/>
    <lineage>
        <taxon>Archaea</taxon>
        <taxon>Methanobacteriati</taxon>
        <taxon>Methanobacteriota</taxon>
        <taxon>Stenosarchaea group</taxon>
        <taxon>Halobacteria</taxon>
        <taxon>Halobacteriales</taxon>
        <taxon>Halococcaceae</taxon>
        <taxon>Halococcus</taxon>
    </lineage>
</organism>
<evidence type="ECO:0000259" key="3">
    <source>
        <dbReference type="Pfam" id="PF04967"/>
    </source>
</evidence>
<evidence type="ECO:0000256" key="2">
    <source>
        <dbReference type="ARBA" id="ARBA00023163"/>
    </source>
</evidence>
<keyword evidence="2" id="KW-0804">Transcription</keyword>
<protein>
    <submittedName>
        <fullName evidence="5">DNA binding domain-containing protein</fullName>
    </submittedName>
</protein>
<name>M0M6W2_9EURY</name>
<dbReference type="OrthoDB" id="156233at2157"/>
<dbReference type="InterPro" id="IPR031803">
    <property type="entry name" value="BAT_GAF/HTH-assoc"/>
</dbReference>
<keyword evidence="1" id="KW-0805">Transcription regulation</keyword>
<dbReference type="Pfam" id="PF15915">
    <property type="entry name" value="BAT"/>
    <property type="match status" value="1"/>
</dbReference>
<dbReference type="EMBL" id="AOMB01000005">
    <property type="protein sequence ID" value="EMA41532.1"/>
    <property type="molecule type" value="Genomic_DNA"/>
</dbReference>
<dbReference type="PANTHER" id="PTHR34236:SF1">
    <property type="entry name" value="DIMETHYL SULFOXIDE REDUCTASE TRANSCRIPTIONAL ACTIVATOR"/>
    <property type="match status" value="1"/>
</dbReference>
<dbReference type="Pfam" id="PF04967">
    <property type="entry name" value="HTH_10"/>
    <property type="match status" value="1"/>
</dbReference>
<sequence length="227" mass="25868">MSTISEISIPASTFVLGETLEAVPEATFDIERVVAHDTERVLPFVWASAPEREALEDALDADPSVEDVELLSDLEDEWLYRMAWIDHVEFVVHALLEEQATVLNAHSEEGQWHLRLLFPDRESLSRTYEFCEEHDIRLDVKTIYEMDSERHGRFGLTEEQSEALSAAFENGYYEVPRGVSVEALAEKLDISHQALSERFRRAHGNLIENTLIIGADKETDSRPTPEL</sequence>
<keyword evidence="6" id="KW-1185">Reference proteome</keyword>
<dbReference type="PANTHER" id="PTHR34236">
    <property type="entry name" value="DIMETHYL SULFOXIDE REDUCTASE TRANSCRIPTIONAL ACTIVATOR"/>
    <property type="match status" value="1"/>
</dbReference>